<dbReference type="GO" id="GO:0003677">
    <property type="term" value="F:DNA binding"/>
    <property type="evidence" value="ECO:0007669"/>
    <property type="project" value="InterPro"/>
</dbReference>
<dbReference type="EMBL" id="UOEW01000306">
    <property type="protein sequence ID" value="VAW41439.1"/>
    <property type="molecule type" value="Genomic_DNA"/>
</dbReference>
<gene>
    <name evidence="1" type="ORF">MNBD_GAMMA01-595</name>
</gene>
<dbReference type="GO" id="GO:0006313">
    <property type="term" value="P:DNA transposition"/>
    <property type="evidence" value="ECO:0007669"/>
    <property type="project" value="InterPro"/>
</dbReference>
<dbReference type="GO" id="GO:0004803">
    <property type="term" value="F:transposase activity"/>
    <property type="evidence" value="ECO:0007669"/>
    <property type="project" value="InterPro"/>
</dbReference>
<dbReference type="PANTHER" id="PTHR34322">
    <property type="entry name" value="TRANSPOSASE, Y1_TNP DOMAIN-CONTAINING"/>
    <property type="match status" value="1"/>
</dbReference>
<organism evidence="1">
    <name type="scientific">hydrothermal vent metagenome</name>
    <dbReference type="NCBI Taxonomy" id="652676"/>
    <lineage>
        <taxon>unclassified sequences</taxon>
        <taxon>metagenomes</taxon>
        <taxon>ecological metagenomes</taxon>
    </lineage>
</organism>
<dbReference type="SUPFAM" id="SSF143422">
    <property type="entry name" value="Transposase IS200-like"/>
    <property type="match status" value="1"/>
</dbReference>
<dbReference type="InterPro" id="IPR036515">
    <property type="entry name" value="Transposase_17_sf"/>
</dbReference>
<proteinExistence type="predicted"/>
<protein>
    <submittedName>
        <fullName evidence="1">Mobile element protein</fullName>
    </submittedName>
</protein>
<sequence>CAYAVMSNHYHVVLCVDEQKSKDWDNREVLRRWNKLYSLSYLTEKYYKREGVSKAELDAIYVEIEIYRERLMSLSWFMRGINESTARRANAEDNCKGRFWEGRFKSQALLDETAVLTCMAYVDLNPIRAKIAQKPEDSDYTSIQERIKQKSSKLKIFGKHDADIPFAPDDYLALVDYTGRAIIAESKGYIPAELPEILTRLGLNSNIWLDEIKYFDTWYYKAIGRIENLKKYCKSIQQQWIKGLPRANSPIKI</sequence>
<dbReference type="AlphaFoldDB" id="A0A3B0VX02"/>
<feature type="non-terminal residue" evidence="1">
    <location>
        <position position="1"/>
    </location>
</feature>
<dbReference type="Gene3D" id="3.30.70.1290">
    <property type="entry name" value="Transposase IS200-like"/>
    <property type="match status" value="1"/>
</dbReference>
<reference evidence="1" key="1">
    <citation type="submission" date="2018-06" db="EMBL/GenBank/DDBJ databases">
        <authorList>
            <person name="Zhirakovskaya E."/>
        </authorList>
    </citation>
    <scope>NUCLEOTIDE SEQUENCE</scope>
</reference>
<name>A0A3B0VX02_9ZZZZ</name>
<accession>A0A3B0VX02</accession>
<dbReference type="PANTHER" id="PTHR34322:SF2">
    <property type="entry name" value="TRANSPOSASE IS200-LIKE DOMAIN-CONTAINING PROTEIN"/>
    <property type="match status" value="1"/>
</dbReference>
<evidence type="ECO:0000313" key="1">
    <source>
        <dbReference type="EMBL" id="VAW41439.1"/>
    </source>
</evidence>